<keyword evidence="2" id="KW-1185">Reference proteome</keyword>
<accession>A0A8J7K536</accession>
<protein>
    <submittedName>
        <fullName evidence="1">Uncharacterized protein</fullName>
    </submittedName>
</protein>
<comment type="caution">
    <text evidence="1">The sequence shown here is derived from an EMBL/GenBank/DDBJ whole genome shotgun (WGS) entry which is preliminary data.</text>
</comment>
<name>A0A8J7K536_9FLAO</name>
<proteinExistence type="predicted"/>
<dbReference type="AlphaFoldDB" id="A0A8J7K536"/>
<feature type="non-terminal residue" evidence="1">
    <location>
        <position position="1"/>
    </location>
</feature>
<reference evidence="1" key="1">
    <citation type="submission" date="2020-10" db="EMBL/GenBank/DDBJ databases">
        <authorList>
            <person name="Lu T."/>
            <person name="Wang Q."/>
            <person name="Han X."/>
        </authorList>
    </citation>
    <scope>NUCLEOTIDE SEQUENCE</scope>
    <source>
        <strain evidence="1">WQ 117</strain>
    </source>
</reference>
<evidence type="ECO:0000313" key="1">
    <source>
        <dbReference type="EMBL" id="MBF0598459.1"/>
    </source>
</evidence>
<gene>
    <name evidence="1" type="ORF">IM532_13595</name>
</gene>
<organism evidence="1 2">
    <name type="scientific">Faecalibacter rhinopitheci</name>
    <dbReference type="NCBI Taxonomy" id="2779678"/>
    <lineage>
        <taxon>Bacteria</taxon>
        <taxon>Pseudomonadati</taxon>
        <taxon>Bacteroidota</taxon>
        <taxon>Flavobacteriia</taxon>
        <taxon>Flavobacteriales</taxon>
        <taxon>Weeksellaceae</taxon>
        <taxon>Faecalibacter</taxon>
    </lineage>
</organism>
<dbReference type="RefSeq" id="WP_194184038.1">
    <property type="nucleotide sequence ID" value="NZ_JADGIK010000037.1"/>
</dbReference>
<sequence length="308" mass="36662">MKYQLKAYLFLFCIILFCIISTQTRSQIILGTYPSTEEKYRIIKTESLLSNLNWRGIKEFSKINSGHYTHEQKNGLIDEFEYVKQGYTNYFKLKSFKGDVLSFESNGENQNINESTNYFNKQIWKNYVNEVLPEIPIKFHIDLENKIDVLISYYKLLGVDSRDEYGWICEYSSAGLPPDKRIATINLIKYGRTDLLRRLLDYPNIQTQIYAADALIYVDFYYSNKIQEFQKRGDEKDKYSYLYEYLLDDFIRKKIKQSKDKNQSVRICGNNGSYKVYESFTNELLSDERVQEIPQKYKFLKELGYEME</sequence>
<evidence type="ECO:0000313" key="2">
    <source>
        <dbReference type="Proteomes" id="UP000608754"/>
    </source>
</evidence>
<dbReference type="Proteomes" id="UP000608754">
    <property type="component" value="Unassembled WGS sequence"/>
</dbReference>
<dbReference type="EMBL" id="JADGIK010000037">
    <property type="protein sequence ID" value="MBF0598459.1"/>
    <property type="molecule type" value="Genomic_DNA"/>
</dbReference>